<sequence length="99" mass="11451">MCIVRQELEVARFRESQITHTRKDSVNRGHKMKKLTIFIQCLTLAMATSAFALDIHPAKEDVKQPKKEYSPYVEDHFPNRVYFGDTHLHTSWSTDAGMA</sequence>
<organism evidence="1">
    <name type="scientific">marine sediment metagenome</name>
    <dbReference type="NCBI Taxonomy" id="412755"/>
    <lineage>
        <taxon>unclassified sequences</taxon>
        <taxon>metagenomes</taxon>
        <taxon>ecological metagenomes</taxon>
    </lineage>
</organism>
<evidence type="ECO:0000313" key="1">
    <source>
        <dbReference type="EMBL" id="KKK84191.1"/>
    </source>
</evidence>
<reference evidence="1" key="1">
    <citation type="journal article" date="2015" name="Nature">
        <title>Complex archaea that bridge the gap between prokaryotes and eukaryotes.</title>
        <authorList>
            <person name="Spang A."/>
            <person name="Saw J.H."/>
            <person name="Jorgensen S.L."/>
            <person name="Zaremba-Niedzwiedzka K."/>
            <person name="Martijn J."/>
            <person name="Lind A.E."/>
            <person name="van Eijk R."/>
            <person name="Schleper C."/>
            <person name="Guy L."/>
            <person name="Ettema T.J."/>
        </authorList>
    </citation>
    <scope>NUCLEOTIDE SEQUENCE</scope>
</reference>
<evidence type="ECO:0008006" key="2">
    <source>
        <dbReference type="Google" id="ProtNLM"/>
    </source>
</evidence>
<protein>
    <recommendedName>
        <fullName evidence="2">DUF3604 domain-containing protein</fullName>
    </recommendedName>
</protein>
<gene>
    <name evidence="1" type="ORF">LCGC14_2785850</name>
</gene>
<proteinExistence type="predicted"/>
<dbReference type="InterPro" id="IPR022028">
    <property type="entry name" value="DUF3604"/>
</dbReference>
<dbReference type="Pfam" id="PF12228">
    <property type="entry name" value="DUF3604"/>
    <property type="match status" value="1"/>
</dbReference>
<accession>A0A0F9BIG9</accession>
<dbReference type="EMBL" id="LAZR01051887">
    <property type="protein sequence ID" value="KKK84191.1"/>
    <property type="molecule type" value="Genomic_DNA"/>
</dbReference>
<dbReference type="AlphaFoldDB" id="A0A0F9BIG9"/>
<feature type="non-terminal residue" evidence="1">
    <location>
        <position position="99"/>
    </location>
</feature>
<comment type="caution">
    <text evidence="1">The sequence shown here is derived from an EMBL/GenBank/DDBJ whole genome shotgun (WGS) entry which is preliminary data.</text>
</comment>
<name>A0A0F9BIG9_9ZZZZ</name>